<dbReference type="GO" id="GO:0008171">
    <property type="term" value="F:O-methyltransferase activity"/>
    <property type="evidence" value="ECO:0007669"/>
    <property type="project" value="InterPro"/>
</dbReference>
<dbReference type="STRING" id="745820.SAMN04488053_101897"/>
<proteinExistence type="inferred from homology"/>
<dbReference type="GO" id="GO:0030488">
    <property type="term" value="P:tRNA methylation"/>
    <property type="evidence" value="ECO:0007669"/>
    <property type="project" value="UniProtKB-UniRule"/>
</dbReference>
<feature type="binding site" evidence="4">
    <location>
        <begin position="112"/>
        <end position="113"/>
    </location>
    <ligand>
        <name>S-adenosyl-L-methionine</name>
        <dbReference type="ChEBI" id="CHEBI:59789"/>
    </ligand>
</feature>
<reference evidence="6" key="1">
    <citation type="submission" date="2016-10" db="EMBL/GenBank/DDBJ databases">
        <authorList>
            <person name="Varghese N."/>
            <person name="Submissions S."/>
        </authorList>
    </citation>
    <scope>NUCLEOTIDE SEQUENCE [LARGE SCALE GENOMIC DNA]</scope>
    <source>
        <strain evidence="6">CGMCC 1.10369</strain>
    </source>
</reference>
<dbReference type="HAMAP" id="MF_02217">
    <property type="entry name" value="TrmR_methyltr"/>
    <property type="match status" value="1"/>
</dbReference>
<protein>
    <recommendedName>
        <fullName evidence="4">tRNA 5-hydroxyuridine methyltransferase</fullName>
        <ecNumber evidence="4">2.1.1.-</ecNumber>
    </recommendedName>
    <alternativeName>
        <fullName evidence="4">ho5U methyltransferase</fullName>
    </alternativeName>
</protein>
<feature type="binding site" evidence="4">
    <location>
        <position position="132"/>
    </location>
    <ligand>
        <name>Mg(2+)</name>
        <dbReference type="ChEBI" id="CHEBI:18420"/>
    </ligand>
</feature>
<evidence type="ECO:0000256" key="1">
    <source>
        <dbReference type="ARBA" id="ARBA00022603"/>
    </source>
</evidence>
<evidence type="ECO:0000256" key="4">
    <source>
        <dbReference type="HAMAP-Rule" id="MF_02217"/>
    </source>
</evidence>
<dbReference type="GO" id="GO:0000287">
    <property type="term" value="F:magnesium ion binding"/>
    <property type="evidence" value="ECO:0007669"/>
    <property type="project" value="UniProtKB-UniRule"/>
</dbReference>
<accession>A0A1H0BIG0</accession>
<feature type="binding site" evidence="4">
    <location>
        <position position="159"/>
    </location>
    <ligand>
        <name>Mg(2+)</name>
        <dbReference type="ChEBI" id="CHEBI:18420"/>
    </ligand>
</feature>
<dbReference type="EC" id="2.1.1.-" evidence="4"/>
<dbReference type="InterPro" id="IPR002935">
    <property type="entry name" value="SAM_O-MeTrfase"/>
</dbReference>
<dbReference type="InterPro" id="IPR029063">
    <property type="entry name" value="SAM-dependent_MTases_sf"/>
</dbReference>
<evidence type="ECO:0000313" key="6">
    <source>
        <dbReference type="Proteomes" id="UP000198778"/>
    </source>
</evidence>
<feature type="binding site" evidence="4">
    <location>
        <position position="132"/>
    </location>
    <ligand>
        <name>S-adenosyl-L-methionine</name>
        <dbReference type="ChEBI" id="CHEBI:59789"/>
    </ligand>
</feature>
<feature type="binding site" evidence="4">
    <location>
        <position position="67"/>
    </location>
    <ligand>
        <name>S-adenosyl-L-methionine</name>
        <dbReference type="ChEBI" id="CHEBI:59789"/>
    </ligand>
</feature>
<dbReference type="PROSITE" id="PS51682">
    <property type="entry name" value="SAM_OMT_I"/>
    <property type="match status" value="1"/>
</dbReference>
<dbReference type="Proteomes" id="UP000198778">
    <property type="component" value="Unassembled WGS sequence"/>
</dbReference>
<feature type="binding site" evidence="4">
    <location>
        <position position="37"/>
    </location>
    <ligand>
        <name>S-adenosyl-L-methionine</name>
        <dbReference type="ChEBI" id="CHEBI:59789"/>
    </ligand>
</feature>
<dbReference type="RefSeq" id="WP_090840943.1">
    <property type="nucleotide sequence ID" value="NZ_FNIL01000001.1"/>
</dbReference>
<dbReference type="OrthoDB" id="9799672at2"/>
<dbReference type="InterPro" id="IPR050362">
    <property type="entry name" value="Cation-dep_OMT"/>
</dbReference>
<keyword evidence="4" id="KW-0479">Metal-binding</keyword>
<comment type="function">
    <text evidence="4">Catalyzes the methylation of 5-hydroxyuridine (ho5U) to form 5-methoxyuridine (mo5U) at position 34 in tRNAs.</text>
</comment>
<gene>
    <name evidence="4" type="primary">trmR</name>
    <name evidence="5" type="ORF">SAMN04488053_101897</name>
</gene>
<comment type="catalytic activity">
    <reaction evidence="4">
        <text>5-hydroxyuridine(34) in tRNA + S-adenosyl-L-methionine = 5-methoxyuridine(34) in tRNA + S-adenosyl-L-homocysteine + H(+)</text>
        <dbReference type="Rhea" id="RHEA:60524"/>
        <dbReference type="Rhea" id="RHEA-COMP:13381"/>
        <dbReference type="Rhea" id="RHEA-COMP:15591"/>
        <dbReference type="ChEBI" id="CHEBI:15378"/>
        <dbReference type="ChEBI" id="CHEBI:57856"/>
        <dbReference type="ChEBI" id="CHEBI:59789"/>
        <dbReference type="ChEBI" id="CHEBI:136877"/>
        <dbReference type="ChEBI" id="CHEBI:143860"/>
    </reaction>
</comment>
<keyword evidence="1 4" id="KW-0489">Methyltransferase</keyword>
<keyword evidence="2 4" id="KW-0808">Transferase</keyword>
<feature type="binding site" evidence="4">
    <location>
        <position position="158"/>
    </location>
    <ligand>
        <name>Mg(2+)</name>
        <dbReference type="ChEBI" id="CHEBI:18420"/>
    </ligand>
</feature>
<feature type="binding site" evidence="4">
    <location>
        <position position="84"/>
    </location>
    <ligand>
        <name>S-adenosyl-L-methionine</name>
        <dbReference type="ChEBI" id="CHEBI:59789"/>
    </ligand>
</feature>
<organism evidence="5 6">
    <name type="scientific">Alkalicoccus daliensis</name>
    <dbReference type="NCBI Taxonomy" id="745820"/>
    <lineage>
        <taxon>Bacteria</taxon>
        <taxon>Bacillati</taxon>
        <taxon>Bacillota</taxon>
        <taxon>Bacilli</taxon>
        <taxon>Bacillales</taxon>
        <taxon>Bacillaceae</taxon>
        <taxon>Alkalicoccus</taxon>
    </lineage>
</organism>
<dbReference type="CDD" id="cd02440">
    <property type="entry name" value="AdoMet_MTases"/>
    <property type="match status" value="1"/>
</dbReference>
<dbReference type="SUPFAM" id="SSF53335">
    <property type="entry name" value="S-adenosyl-L-methionine-dependent methyltransferases"/>
    <property type="match status" value="1"/>
</dbReference>
<name>A0A1H0BIG0_9BACI</name>
<sequence>MEISKATRNYIYEMLPKSSGLEAEMEEYAKENHIPIMDAEGLHTMLTIMGIAQPKNILEVGTAIGYSAIRMLHAAPEAVITSIERDEERSQLAEENIKKAGLEDRFHLIKGDALESASQVAEKAPYDILFIDAAKGQYESFFNLFEPLVNENGIIFSDNVLFQGYVAGEKEMESRRFRAMVKRLDQFNKNIMNNPRFASTLLPVGDGLLVTRKCKSI</sequence>
<comment type="similarity">
    <text evidence="4">Belongs to the class I-like SAM-binding methyltransferase superfamily. Cation-dependent O-methyltransferase family.</text>
</comment>
<dbReference type="GO" id="GO:0008757">
    <property type="term" value="F:S-adenosylmethionine-dependent methyltransferase activity"/>
    <property type="evidence" value="ECO:0007669"/>
    <property type="project" value="TreeGrafter"/>
</dbReference>
<dbReference type="EMBL" id="FNIL01000001">
    <property type="protein sequence ID" value="SDN45429.1"/>
    <property type="molecule type" value="Genomic_DNA"/>
</dbReference>
<dbReference type="Pfam" id="PF01596">
    <property type="entry name" value="Methyltransf_3"/>
    <property type="match status" value="1"/>
</dbReference>
<evidence type="ECO:0000313" key="5">
    <source>
        <dbReference type="EMBL" id="SDN45429.1"/>
    </source>
</evidence>
<evidence type="ECO:0000256" key="2">
    <source>
        <dbReference type="ARBA" id="ARBA00022679"/>
    </source>
</evidence>
<evidence type="ECO:0000256" key="3">
    <source>
        <dbReference type="ARBA" id="ARBA00022691"/>
    </source>
</evidence>
<dbReference type="PANTHER" id="PTHR10509">
    <property type="entry name" value="O-METHYLTRANSFERASE-RELATED"/>
    <property type="match status" value="1"/>
</dbReference>
<keyword evidence="6" id="KW-1185">Reference proteome</keyword>
<dbReference type="InterPro" id="IPR043675">
    <property type="entry name" value="TrmR_methyltr"/>
</dbReference>
<dbReference type="Gene3D" id="3.40.50.150">
    <property type="entry name" value="Vaccinia Virus protein VP39"/>
    <property type="match status" value="1"/>
</dbReference>
<keyword evidence="4" id="KW-0460">Magnesium</keyword>
<keyword evidence="3 4" id="KW-0949">S-adenosyl-L-methionine</keyword>
<dbReference type="AlphaFoldDB" id="A0A1H0BIG0"/>
<dbReference type="PANTHER" id="PTHR10509:SF14">
    <property type="entry name" value="CAFFEOYL-COA O-METHYLTRANSFERASE 3-RELATED"/>
    <property type="match status" value="1"/>
</dbReference>
<dbReference type="GO" id="GO:0016300">
    <property type="term" value="F:tRNA (uridine) methyltransferase activity"/>
    <property type="evidence" value="ECO:0007669"/>
    <property type="project" value="UniProtKB-UniRule"/>
</dbReference>
<comment type="subunit">
    <text evidence="4">Homodimer.</text>
</comment>
<keyword evidence="4" id="KW-0819">tRNA processing</keyword>